<dbReference type="Proteomes" id="UP000836387">
    <property type="component" value="Unassembled WGS sequence"/>
</dbReference>
<evidence type="ECO:0000313" key="2">
    <source>
        <dbReference type="Proteomes" id="UP000836387"/>
    </source>
</evidence>
<comment type="caution">
    <text evidence="1">The sequence shown here is derived from an EMBL/GenBank/DDBJ whole genome shotgun (WGS) entry which is preliminary data.</text>
</comment>
<name>A0ACA9UCR0_BIOOC</name>
<proteinExistence type="predicted"/>
<accession>A0ACA9UCR0</accession>
<sequence length="1085" mass="118514">MGLGSFSISMFEWLASHRIDEYWFRLLGSTLDTVQALPVDTSAHVTHGDWDRLAAAFGRKKRSLAEAEAVFYKGQGRQRIRAGGLLSTLSDDEYARVCKFIVDTPTISFPTPHRIKRAYMRYLGYMMYHVIAWFDPLSAAAASAQAHTTQNKTLLHTHLEAALEKHADQSTPPAPILSSSPAALHIQKLVLDYTRKNADEFHECAVPPTALGQKFGGVDNPLYTERFSHSVWSRLLILVRGEVSSRGIGVLRNEWKVTMDGTRRRRVEVNPSTAGPVQIPDLIQEFCCQVTRAATHKRDITALPPEAAAELERSIQQAVEKTVTAFLPPASHNQNSGSSNSYSSPGLGVSGMRVGEAGEDRPTSSSSSDSAVHTAAVADGGVLPGFGPVHISLPETRLVSSETHLTTPTTATTHAAPGTGAEGASDGSGISPPGLHNDEDKEFSDDILSDADAVASLNARRFIEKVLEPSFQPADALRMLHSKNTIDFGSARAGGAAAKIDDEFFPSFYLDFLSIVGKPGLPIIRRDGPILDNVTVSFRNWAEPYGAKHVSGIQFDLTGRTFRIAEAATREKWFIVMHPRMSVVTELPSSAAQRRQREDLAATRSGLPPGLAHELAAYITDIFQEAELVGEGIEPCWRPGSRHSQRINSDRWAAFQELFMTGWTDWADRHAEGSFWLQHVPAFHADTESSVSSGEDDDGDGHDRASSPSDAPTRAPSSVHGLSQQNDSSSAYDEMIRESEGLRKLDEELSARFCLDNIAAVSPVPHEPALGSVCSVGQEDDGNNGEGGDFIPRCLLIDRNQIAQEYARSSDYNFYSQAFSPVYGNVSSSLPPAFLHSLFSAMQGNMSIRHDGADVLSFGYFQGYSNIKRNVRHSPRDLLATKGYATAALTVPAKEAEHRQINAAIDASEVAYRLEQVVSLNTANLRPEGRTFETVLRPIFQLMRFFLREHESYVHIFRSMPLEVFPGIMGAYARLFELALEEMDRRYVEGGERGLDLAHSEGVAVLDRLGGYLFTGFEPPAQVGAATIGDHRRAARWGWPYIDPEVLTSVRPGAGGRPGHGAVAAVQGDGAAYIASRGRTPVPLW</sequence>
<organism evidence="1 2">
    <name type="scientific">Clonostachys rosea f. rosea IK726</name>
    <dbReference type="NCBI Taxonomy" id="1349383"/>
    <lineage>
        <taxon>Eukaryota</taxon>
        <taxon>Fungi</taxon>
        <taxon>Dikarya</taxon>
        <taxon>Ascomycota</taxon>
        <taxon>Pezizomycotina</taxon>
        <taxon>Sordariomycetes</taxon>
        <taxon>Hypocreomycetidae</taxon>
        <taxon>Hypocreales</taxon>
        <taxon>Bionectriaceae</taxon>
        <taxon>Clonostachys</taxon>
    </lineage>
</organism>
<keyword evidence="2" id="KW-1185">Reference proteome</keyword>
<gene>
    <name evidence="1" type="ORF">CRV2_00022054</name>
</gene>
<protein>
    <submittedName>
        <fullName evidence="1">Uncharacterized protein</fullName>
    </submittedName>
</protein>
<reference evidence="1" key="2">
    <citation type="submission" date="2021-10" db="EMBL/GenBank/DDBJ databases">
        <authorList>
            <person name="Piombo E."/>
        </authorList>
    </citation>
    <scope>NUCLEOTIDE SEQUENCE</scope>
</reference>
<dbReference type="EMBL" id="CADEHS020000229">
    <property type="protein sequence ID" value="CAG9951121.1"/>
    <property type="molecule type" value="Genomic_DNA"/>
</dbReference>
<evidence type="ECO:0000313" key="1">
    <source>
        <dbReference type="EMBL" id="CAG9951121.1"/>
    </source>
</evidence>
<reference evidence="1" key="1">
    <citation type="submission" date="2020-04" db="EMBL/GenBank/DDBJ databases">
        <authorList>
            <person name="Broberg M."/>
        </authorList>
    </citation>
    <scope>NUCLEOTIDE SEQUENCE</scope>
</reference>